<dbReference type="EMBL" id="JARJJS010000001">
    <property type="protein sequence ID" value="MDF4024054.1"/>
    <property type="molecule type" value="Genomic_DNA"/>
</dbReference>
<comment type="caution">
    <text evidence="2">The sequence shown here is derived from an EMBL/GenBank/DDBJ whole genome shotgun (WGS) entry which is preliminary data.</text>
</comment>
<dbReference type="Proteomes" id="UP001528850">
    <property type="component" value="Unassembled WGS sequence"/>
</dbReference>
<evidence type="ECO:0000313" key="2">
    <source>
        <dbReference type="EMBL" id="MDF4024054.1"/>
    </source>
</evidence>
<name>A0ABT6B7I3_9GAMM</name>
<organism evidence="2 3">
    <name type="scientific">Luteibacter sahnii</name>
    <dbReference type="NCBI Taxonomy" id="3021977"/>
    <lineage>
        <taxon>Bacteria</taxon>
        <taxon>Pseudomonadati</taxon>
        <taxon>Pseudomonadota</taxon>
        <taxon>Gammaproteobacteria</taxon>
        <taxon>Lysobacterales</taxon>
        <taxon>Rhodanobacteraceae</taxon>
        <taxon>Luteibacter</taxon>
    </lineage>
</organism>
<keyword evidence="3" id="KW-1185">Reference proteome</keyword>
<proteinExistence type="predicted"/>
<feature type="chain" id="PRO_5045486362" description="Toxin co-regulated pilus biosynthesis protein Q C-terminal domain-containing protein" evidence="1">
    <location>
        <begin position="30"/>
        <end position="158"/>
    </location>
</feature>
<dbReference type="Gene3D" id="3.55.50.70">
    <property type="match status" value="1"/>
</dbReference>
<feature type="signal peptide" evidence="1">
    <location>
        <begin position="1"/>
        <end position="29"/>
    </location>
</feature>
<protein>
    <recommendedName>
        <fullName evidence="4">Toxin co-regulated pilus biosynthesis protein Q C-terminal domain-containing protein</fullName>
    </recommendedName>
</protein>
<evidence type="ECO:0008006" key="4">
    <source>
        <dbReference type="Google" id="ProtNLM"/>
    </source>
</evidence>
<dbReference type="PROSITE" id="PS51257">
    <property type="entry name" value="PROKAR_LIPOPROTEIN"/>
    <property type="match status" value="1"/>
</dbReference>
<sequence>MKTSLFSTLQLGTSAMLCLALIGCGTPMAKDFGGSWKPVNHYDDKASEIPLEVPYSYYASPMDGTLKVMLTRWSTDTNRKLSYRLRSDFTLPKAASQIHTSEARDAAAQLSAIYAPQGVAVLIDGPQIVVEEVSSVAAPVAAGAPAPSAASSPTPASK</sequence>
<evidence type="ECO:0000256" key="1">
    <source>
        <dbReference type="SAM" id="SignalP"/>
    </source>
</evidence>
<evidence type="ECO:0000313" key="3">
    <source>
        <dbReference type="Proteomes" id="UP001528850"/>
    </source>
</evidence>
<reference evidence="2 3" key="1">
    <citation type="journal article" date="2024" name="Curr. Microbiol.">
        <title>Luteibacter sahnii sp. nov., A Novel Yellow-Colored Xanthomonadin Pigment Producing Probiotic Bacterium from Healthy Rice Seed Microbiome.</title>
        <authorList>
            <person name="Jaiswal G."/>
            <person name="Rana R."/>
            <person name="Nayak P.K."/>
            <person name="Chouhan R."/>
            <person name="Gandhi S.G."/>
            <person name="Patel H.K."/>
            <person name="Patil P.B."/>
        </authorList>
    </citation>
    <scope>NUCLEOTIDE SEQUENCE [LARGE SCALE GENOMIC DNA]</scope>
    <source>
        <strain evidence="2 3">PPL201</strain>
    </source>
</reference>
<keyword evidence="1" id="KW-0732">Signal</keyword>
<gene>
    <name evidence="2" type="ORF">P3W24_03575</name>
</gene>
<accession>A0ABT6B7I3</accession>